<dbReference type="EMBL" id="JQOF01000015">
    <property type="protein sequence ID" value="KGA40501.1"/>
    <property type="molecule type" value="Genomic_DNA"/>
</dbReference>
<sequence length="74" mass="8210">MREWGLDIEFDIALRHTAAGEDFILLDAGQRSLTIRYSAFHQTQSTGAAIAGAALIFNADSVRLQHIQQRRAVV</sequence>
<proteinExistence type="predicted"/>
<dbReference type="Proteomes" id="UP000029447">
    <property type="component" value="Unassembled WGS sequence"/>
</dbReference>
<name>A0ABR4VM76_9GAMM</name>
<protein>
    <submittedName>
        <fullName evidence="1">Uncharacterized protein</fullName>
    </submittedName>
</protein>
<comment type="caution">
    <text evidence="1">The sequence shown here is derived from an EMBL/GenBank/DDBJ whole genome shotgun (WGS) entry which is preliminary data.</text>
</comment>
<evidence type="ECO:0000313" key="1">
    <source>
        <dbReference type="EMBL" id="KGA40501.1"/>
    </source>
</evidence>
<keyword evidence="2" id="KW-1185">Reference proteome</keyword>
<reference evidence="1 2" key="1">
    <citation type="submission" date="2014-08" db="EMBL/GenBank/DDBJ databases">
        <title>Genome sequences of NCPPB Pectobacterium isolates.</title>
        <authorList>
            <person name="Glover R.H."/>
            <person name="Sapp M."/>
            <person name="Elphinstone J."/>
        </authorList>
    </citation>
    <scope>NUCLEOTIDE SEQUENCE [LARGE SCALE GENOMIC DNA]</scope>
    <source>
        <strain evidence="1 2">NCPPB3841</strain>
    </source>
</reference>
<gene>
    <name evidence="1" type="ORF">KU75_17345</name>
</gene>
<organism evidence="1 2">
    <name type="scientific">Pectobacterium odoriferum</name>
    <dbReference type="NCBI Taxonomy" id="78398"/>
    <lineage>
        <taxon>Bacteria</taxon>
        <taxon>Pseudomonadati</taxon>
        <taxon>Pseudomonadota</taxon>
        <taxon>Gammaproteobacteria</taxon>
        <taxon>Enterobacterales</taxon>
        <taxon>Pectobacteriaceae</taxon>
        <taxon>Pectobacterium</taxon>
    </lineage>
</organism>
<accession>A0ABR4VM76</accession>
<evidence type="ECO:0000313" key="2">
    <source>
        <dbReference type="Proteomes" id="UP000029447"/>
    </source>
</evidence>